<dbReference type="STRING" id="486698.AWC22_05745"/>
<dbReference type="GeneID" id="93497815"/>
<dbReference type="EMBL" id="LQPQ01000234">
    <property type="protein sequence ID" value="ORW60218.1"/>
    <property type="molecule type" value="Genomic_DNA"/>
</dbReference>
<comment type="caution">
    <text evidence="1">The sequence shown here is derived from an EMBL/GenBank/DDBJ whole genome shotgun (WGS) entry which is preliminary data.</text>
</comment>
<accession>A0A1X2B9D6</accession>
<dbReference type="Proteomes" id="UP000193087">
    <property type="component" value="Unassembled WGS sequence"/>
</dbReference>
<protein>
    <submittedName>
        <fullName evidence="1">Uncharacterized protein</fullName>
    </submittedName>
</protein>
<organism evidence="1 2">
    <name type="scientific">Mycobacterium riyadhense</name>
    <dbReference type="NCBI Taxonomy" id="486698"/>
    <lineage>
        <taxon>Bacteria</taxon>
        <taxon>Bacillati</taxon>
        <taxon>Actinomycetota</taxon>
        <taxon>Actinomycetes</taxon>
        <taxon>Mycobacteriales</taxon>
        <taxon>Mycobacteriaceae</taxon>
        <taxon>Mycobacterium</taxon>
    </lineage>
</organism>
<evidence type="ECO:0000313" key="1">
    <source>
        <dbReference type="EMBL" id="ORW60218.1"/>
    </source>
</evidence>
<proteinExistence type="predicted"/>
<sequence length="103" mass="11338">MRKGLSVVDLAADEPDLGEVRVVASAMSVKRSMGAEVSEHGYVVAVRFLKDAVRHWDAYTLGRRCVSVADVAHDRYLSNLPQSYRGQYPSPDDVAAAERALNF</sequence>
<dbReference type="RefSeq" id="WP_085253182.1">
    <property type="nucleotide sequence ID" value="NZ_JACKSL010000162.1"/>
</dbReference>
<evidence type="ECO:0000313" key="2">
    <source>
        <dbReference type="Proteomes" id="UP000193087"/>
    </source>
</evidence>
<dbReference type="AlphaFoldDB" id="A0A1X2B9D6"/>
<gene>
    <name evidence="1" type="ORF">AWC22_05745</name>
</gene>
<dbReference type="OrthoDB" id="4744610at2"/>
<reference evidence="1 2" key="1">
    <citation type="submission" date="2016-01" db="EMBL/GenBank/DDBJ databases">
        <title>The new phylogeny of the genus Mycobacterium.</title>
        <authorList>
            <person name="Tarcisio F."/>
            <person name="Conor M."/>
            <person name="Antonella G."/>
            <person name="Elisabetta G."/>
            <person name="Giulia F.S."/>
            <person name="Sara T."/>
            <person name="Anna F."/>
            <person name="Clotilde B."/>
            <person name="Roberto B."/>
            <person name="Veronica D.S."/>
            <person name="Fabio R."/>
            <person name="Monica P."/>
            <person name="Olivier J."/>
            <person name="Enrico T."/>
            <person name="Nicola S."/>
        </authorList>
    </citation>
    <scope>NUCLEOTIDE SEQUENCE [LARGE SCALE GENOMIC DNA]</scope>
    <source>
        <strain evidence="1 2">DSM 45176</strain>
    </source>
</reference>
<name>A0A1X2B9D6_9MYCO</name>
<keyword evidence="2" id="KW-1185">Reference proteome</keyword>